<dbReference type="EMBL" id="LR134350">
    <property type="protein sequence ID" value="VEG26459.1"/>
    <property type="molecule type" value="Genomic_DNA"/>
</dbReference>
<sequence length="224" mass="23889">MRQHETAAGFGLPRTALAVEAVTQALHEALPGPPLAVLMADLVSAGTDWQAPGVDGDAVLADAVRDTGLSLPALDQAMGVAAGDSRDEPPCELYVLASVMLRRVHLEDASARALRGRGPETGARMLARALVMVSRYLLPWAAPESWVREPERREELCRLFLAGMGLVPRGEDEATALAAWESVSALAGAEAAEELRTEELRRAELAEALARKRAAEAAARYVGY</sequence>
<gene>
    <name evidence="1" type="ORF">NCTC11636_00536</name>
</gene>
<proteinExistence type="predicted"/>
<evidence type="ECO:0000313" key="1">
    <source>
        <dbReference type="EMBL" id="VEG26459.1"/>
    </source>
</evidence>
<dbReference type="Proteomes" id="UP000266895">
    <property type="component" value="Chromosome"/>
</dbReference>
<name>A0A3S4SLS4_9ACTO</name>
<accession>A0A3S4SLS4</accession>
<organism evidence="1 2">
    <name type="scientific">Actinomyces howellii</name>
    <dbReference type="NCBI Taxonomy" id="52771"/>
    <lineage>
        <taxon>Bacteria</taxon>
        <taxon>Bacillati</taxon>
        <taxon>Actinomycetota</taxon>
        <taxon>Actinomycetes</taxon>
        <taxon>Actinomycetales</taxon>
        <taxon>Actinomycetaceae</taxon>
        <taxon>Actinomyces</taxon>
    </lineage>
</organism>
<evidence type="ECO:0000313" key="2">
    <source>
        <dbReference type="Proteomes" id="UP000266895"/>
    </source>
</evidence>
<dbReference type="RefSeq" id="WP_126381744.1">
    <property type="nucleotide sequence ID" value="NZ_LR134350.1"/>
</dbReference>
<dbReference type="KEGG" id="ahw:NCTC11636_00536"/>
<dbReference type="AlphaFoldDB" id="A0A3S4SLS4"/>
<keyword evidence="2" id="KW-1185">Reference proteome</keyword>
<protein>
    <submittedName>
        <fullName evidence="1">Uncharacterized protein</fullName>
    </submittedName>
</protein>
<reference evidence="1 2" key="1">
    <citation type="submission" date="2018-12" db="EMBL/GenBank/DDBJ databases">
        <authorList>
            <consortium name="Pathogen Informatics"/>
        </authorList>
    </citation>
    <scope>NUCLEOTIDE SEQUENCE [LARGE SCALE GENOMIC DNA]</scope>
    <source>
        <strain evidence="1 2">NCTC11636</strain>
    </source>
</reference>